<feature type="transmembrane region" description="Helical" evidence="1">
    <location>
        <begin position="99"/>
        <end position="121"/>
    </location>
</feature>
<feature type="transmembrane region" description="Helical" evidence="1">
    <location>
        <begin position="45"/>
        <end position="61"/>
    </location>
</feature>
<keyword evidence="3" id="KW-1185">Reference proteome</keyword>
<gene>
    <name evidence="2" type="ORF">JYA63_15300</name>
</gene>
<sequence length="126" mass="14812">MNLANRGAIWGLTILAFFTIVFTFVELNQPYESPEDAQSRFELHIPPLYTILMVSATYIVFKWNKKLHLFAGPLFILLGGFWYLWIFRTFTTGWVMMQGLVGLLISIIICFILMIFHLFTIRKRTR</sequence>
<proteinExistence type="predicted"/>
<organism evidence="2 3">
    <name type="scientific">Fictibacillus nanhaiensis</name>
    <dbReference type="NCBI Taxonomy" id="742169"/>
    <lineage>
        <taxon>Bacteria</taxon>
        <taxon>Bacillati</taxon>
        <taxon>Bacillota</taxon>
        <taxon>Bacilli</taxon>
        <taxon>Bacillales</taxon>
        <taxon>Fictibacillaceae</taxon>
        <taxon>Fictibacillus</taxon>
    </lineage>
</organism>
<dbReference type="Proteomes" id="UP001296923">
    <property type="component" value="Unassembled WGS sequence"/>
</dbReference>
<accession>A0ABS2ZTE5</accession>
<dbReference type="RefSeq" id="WP_205726445.1">
    <property type="nucleotide sequence ID" value="NZ_JAFHKR010000039.1"/>
</dbReference>
<protein>
    <submittedName>
        <fullName evidence="2">Uncharacterized protein</fullName>
    </submittedName>
</protein>
<feature type="transmembrane region" description="Helical" evidence="1">
    <location>
        <begin position="7"/>
        <end position="25"/>
    </location>
</feature>
<evidence type="ECO:0000313" key="2">
    <source>
        <dbReference type="EMBL" id="MBN3555643.1"/>
    </source>
</evidence>
<reference evidence="2 3" key="1">
    <citation type="submission" date="2021-01" db="EMBL/GenBank/DDBJ databases">
        <title>Genome Sequencing of Type Strains.</title>
        <authorList>
            <person name="Lemaire J.F."/>
            <person name="Inderbitzin P."/>
            <person name="Collins S.B."/>
            <person name="Wespe N."/>
            <person name="Knight-Connoni V."/>
        </authorList>
    </citation>
    <scope>NUCLEOTIDE SEQUENCE [LARGE SCALE GENOMIC DNA]</scope>
    <source>
        <strain evidence="2 3">DSM 23009</strain>
    </source>
</reference>
<dbReference type="EMBL" id="JAFHKR010000039">
    <property type="protein sequence ID" value="MBN3555643.1"/>
    <property type="molecule type" value="Genomic_DNA"/>
</dbReference>
<evidence type="ECO:0000256" key="1">
    <source>
        <dbReference type="SAM" id="Phobius"/>
    </source>
</evidence>
<keyword evidence="1" id="KW-0812">Transmembrane</keyword>
<keyword evidence="1" id="KW-0472">Membrane</keyword>
<keyword evidence="1" id="KW-1133">Transmembrane helix</keyword>
<evidence type="ECO:0000313" key="3">
    <source>
        <dbReference type="Proteomes" id="UP001296923"/>
    </source>
</evidence>
<feature type="transmembrane region" description="Helical" evidence="1">
    <location>
        <begin position="68"/>
        <end position="87"/>
    </location>
</feature>
<name>A0ABS2ZTE5_9BACL</name>
<comment type="caution">
    <text evidence="2">The sequence shown here is derived from an EMBL/GenBank/DDBJ whole genome shotgun (WGS) entry which is preliminary data.</text>
</comment>